<protein>
    <submittedName>
        <fullName evidence="1">Uncharacterized protein</fullName>
    </submittedName>
</protein>
<reference evidence="1" key="2">
    <citation type="journal article" date="2015" name="Fish Shellfish Immunol.">
        <title>Early steps in the European eel (Anguilla anguilla)-Vibrio vulnificus interaction in the gills: Role of the RtxA13 toxin.</title>
        <authorList>
            <person name="Callol A."/>
            <person name="Pajuelo D."/>
            <person name="Ebbesson L."/>
            <person name="Teles M."/>
            <person name="MacKenzie S."/>
            <person name="Amaro C."/>
        </authorList>
    </citation>
    <scope>NUCLEOTIDE SEQUENCE</scope>
</reference>
<dbReference type="EMBL" id="GBXM01052348">
    <property type="protein sequence ID" value="JAH56229.1"/>
    <property type="molecule type" value="Transcribed_RNA"/>
</dbReference>
<reference evidence="1" key="1">
    <citation type="submission" date="2014-11" db="EMBL/GenBank/DDBJ databases">
        <authorList>
            <person name="Amaro Gonzalez C."/>
        </authorList>
    </citation>
    <scope>NUCLEOTIDE SEQUENCE</scope>
</reference>
<proteinExistence type="predicted"/>
<evidence type="ECO:0000313" key="1">
    <source>
        <dbReference type="EMBL" id="JAH56229.1"/>
    </source>
</evidence>
<name>A0A0E9TRB1_ANGAN</name>
<organism evidence="1">
    <name type="scientific">Anguilla anguilla</name>
    <name type="common">European freshwater eel</name>
    <name type="synonym">Muraena anguilla</name>
    <dbReference type="NCBI Taxonomy" id="7936"/>
    <lineage>
        <taxon>Eukaryota</taxon>
        <taxon>Metazoa</taxon>
        <taxon>Chordata</taxon>
        <taxon>Craniata</taxon>
        <taxon>Vertebrata</taxon>
        <taxon>Euteleostomi</taxon>
        <taxon>Actinopterygii</taxon>
        <taxon>Neopterygii</taxon>
        <taxon>Teleostei</taxon>
        <taxon>Anguilliformes</taxon>
        <taxon>Anguillidae</taxon>
        <taxon>Anguilla</taxon>
    </lineage>
</organism>
<accession>A0A0E9TRB1</accession>
<dbReference type="AlphaFoldDB" id="A0A0E9TRB1"/>
<sequence length="46" mass="5299">MRLQECFPSNNSAQWNGAPRLRFSAESFCRSFAVMYGFGFAYLINL</sequence>